<dbReference type="KEGG" id="barh:WN72_29080"/>
<protein>
    <submittedName>
        <fullName evidence="2">Uncharacterized protein</fullName>
    </submittedName>
</protein>
<dbReference type="Proteomes" id="UP000594015">
    <property type="component" value="Chromosome"/>
</dbReference>
<gene>
    <name evidence="2" type="ORF">WN72_29080</name>
</gene>
<name>A0AAE7NUX3_9BRAD</name>
<feature type="transmembrane region" description="Helical" evidence="1">
    <location>
        <begin position="337"/>
        <end position="359"/>
    </location>
</feature>
<proteinExistence type="predicted"/>
<accession>A0AAE7NUX3</accession>
<feature type="transmembrane region" description="Helical" evidence="1">
    <location>
        <begin position="125"/>
        <end position="146"/>
    </location>
</feature>
<feature type="transmembrane region" description="Helical" evidence="1">
    <location>
        <begin position="12"/>
        <end position="35"/>
    </location>
</feature>
<keyword evidence="1" id="KW-0472">Membrane</keyword>
<keyword evidence="1" id="KW-1133">Transmembrane helix</keyword>
<dbReference type="AlphaFoldDB" id="A0AAE7NUX3"/>
<feature type="transmembrane region" description="Helical" evidence="1">
    <location>
        <begin position="55"/>
        <end position="77"/>
    </location>
</feature>
<evidence type="ECO:0000313" key="2">
    <source>
        <dbReference type="EMBL" id="QOZ69915.1"/>
    </source>
</evidence>
<feature type="transmembrane region" description="Helical" evidence="1">
    <location>
        <begin position="98"/>
        <end position="119"/>
    </location>
</feature>
<sequence>MRKQELPVKARLSAAANIGLLFGGYGFGQGAVFLAQTWLIAVGEYRLLASFGTHFLFAVLGSLVVDAGSCTTLARHAASSCRETGAQDLSKAFWDTTVFRLLLALTLAVAASIYAFAFAPDGFSSNYALSAAPGLMFVAWNTAGLLDGFKFSGISGMSAAFPYASSALVLVIAARHASPDAAGAALGAAFSAGCLLMVATQWIALGNLGWRPHARTTTLSGLRRAAREGGAMLCVHLPAQLYGRAQVVLSAAWLGAETTALFLYAKQIITGALQVIAFVQRVEFPTLVACMSGHNENPLATVFRAQKLVAATGLAFTAAVSTAGLVAAQFPESRFSAVAPLLSAFSPAILTVTAVIMMMQGLAASGAYEGLALDIAIFHLVGVAASYVLLDSLGVYAFIAADIVSTLLGILLLALRLGRSRQRVAAMGPQP</sequence>
<keyword evidence="1" id="KW-0812">Transmembrane</keyword>
<dbReference type="EMBL" id="CP030050">
    <property type="protein sequence ID" value="QOZ69915.1"/>
    <property type="molecule type" value="Genomic_DNA"/>
</dbReference>
<feature type="transmembrane region" description="Helical" evidence="1">
    <location>
        <begin position="395"/>
        <end position="415"/>
    </location>
</feature>
<organism evidence="2 3">
    <name type="scientific">Bradyrhizobium arachidis</name>
    <dbReference type="NCBI Taxonomy" id="858423"/>
    <lineage>
        <taxon>Bacteria</taxon>
        <taxon>Pseudomonadati</taxon>
        <taxon>Pseudomonadota</taxon>
        <taxon>Alphaproteobacteria</taxon>
        <taxon>Hyphomicrobiales</taxon>
        <taxon>Nitrobacteraceae</taxon>
        <taxon>Bradyrhizobium</taxon>
    </lineage>
</organism>
<feature type="transmembrane region" description="Helical" evidence="1">
    <location>
        <begin position="308"/>
        <end position="331"/>
    </location>
</feature>
<evidence type="ECO:0000313" key="3">
    <source>
        <dbReference type="Proteomes" id="UP000594015"/>
    </source>
</evidence>
<feature type="transmembrane region" description="Helical" evidence="1">
    <location>
        <begin position="184"/>
        <end position="205"/>
    </location>
</feature>
<evidence type="ECO:0000256" key="1">
    <source>
        <dbReference type="SAM" id="Phobius"/>
    </source>
</evidence>
<reference evidence="2 3" key="1">
    <citation type="submission" date="2018-06" db="EMBL/GenBank/DDBJ databases">
        <title>Comparative genomics of Bradyrhizobium nodulating Arachidis hypogaea.</title>
        <authorList>
            <person name="Li Y."/>
        </authorList>
    </citation>
    <scope>NUCLEOTIDE SEQUENCE [LARGE SCALE GENOMIC DNA]</scope>
    <source>
        <strain evidence="2 3">CCBAU 051107</strain>
    </source>
</reference>
<feature type="transmembrane region" description="Helical" evidence="1">
    <location>
        <begin position="158"/>
        <end position="178"/>
    </location>
</feature>
<feature type="transmembrane region" description="Helical" evidence="1">
    <location>
        <begin position="371"/>
        <end position="389"/>
    </location>
</feature>